<evidence type="ECO:0000313" key="1">
    <source>
        <dbReference type="EMBL" id="GBP86368.1"/>
    </source>
</evidence>
<dbReference type="EMBL" id="BGZK01001790">
    <property type="protein sequence ID" value="GBP86368.1"/>
    <property type="molecule type" value="Genomic_DNA"/>
</dbReference>
<name>A0A4C1ZF07_EUMVA</name>
<organism evidence="1 2">
    <name type="scientific">Eumeta variegata</name>
    <name type="common">Bagworm moth</name>
    <name type="synonym">Eumeta japonica</name>
    <dbReference type="NCBI Taxonomy" id="151549"/>
    <lineage>
        <taxon>Eukaryota</taxon>
        <taxon>Metazoa</taxon>
        <taxon>Ecdysozoa</taxon>
        <taxon>Arthropoda</taxon>
        <taxon>Hexapoda</taxon>
        <taxon>Insecta</taxon>
        <taxon>Pterygota</taxon>
        <taxon>Neoptera</taxon>
        <taxon>Endopterygota</taxon>
        <taxon>Lepidoptera</taxon>
        <taxon>Glossata</taxon>
        <taxon>Ditrysia</taxon>
        <taxon>Tineoidea</taxon>
        <taxon>Psychidae</taxon>
        <taxon>Oiketicinae</taxon>
        <taxon>Eumeta</taxon>
    </lineage>
</organism>
<dbReference type="Proteomes" id="UP000299102">
    <property type="component" value="Unassembled WGS sequence"/>
</dbReference>
<accession>A0A4C1ZF07</accession>
<keyword evidence="2" id="KW-1185">Reference proteome</keyword>
<protein>
    <submittedName>
        <fullName evidence="1">Uncharacterized protein</fullName>
    </submittedName>
</protein>
<comment type="caution">
    <text evidence="1">The sequence shown here is derived from an EMBL/GenBank/DDBJ whole genome shotgun (WGS) entry which is preliminary data.</text>
</comment>
<dbReference type="AlphaFoldDB" id="A0A4C1ZF07"/>
<sequence>MRATRVHTPPALPTCYKGIGYLREERVGWRRVEGADGGGVYHRNSHSLNETKERKLLLHSCCVLPAPACRLSLLLRRIGRWSGREIDASQAERLNRSCLSITCFVLSLVRSA</sequence>
<evidence type="ECO:0000313" key="2">
    <source>
        <dbReference type="Proteomes" id="UP000299102"/>
    </source>
</evidence>
<proteinExistence type="predicted"/>
<reference evidence="1 2" key="1">
    <citation type="journal article" date="2019" name="Commun. Biol.">
        <title>The bagworm genome reveals a unique fibroin gene that provides high tensile strength.</title>
        <authorList>
            <person name="Kono N."/>
            <person name="Nakamura H."/>
            <person name="Ohtoshi R."/>
            <person name="Tomita M."/>
            <person name="Numata K."/>
            <person name="Arakawa K."/>
        </authorList>
    </citation>
    <scope>NUCLEOTIDE SEQUENCE [LARGE SCALE GENOMIC DNA]</scope>
</reference>
<gene>
    <name evidence="1" type="ORF">EVAR_62730_1</name>
</gene>